<gene>
    <name evidence="3" type="ORF">COZ58_08045</name>
</gene>
<keyword evidence="1" id="KW-0472">Membrane</keyword>
<feature type="domain" description="MacB-like periplasmic core" evidence="2">
    <location>
        <begin position="19"/>
        <end position="171"/>
    </location>
</feature>
<dbReference type="Proteomes" id="UP000231493">
    <property type="component" value="Unassembled WGS sequence"/>
</dbReference>
<dbReference type="PANTHER" id="PTHR30489">
    <property type="entry name" value="LIPOPROTEIN-RELEASING SYSTEM TRANSMEMBRANE PROTEIN LOLE"/>
    <property type="match status" value="1"/>
</dbReference>
<protein>
    <submittedName>
        <fullName evidence="3">ABC transporter permease</fullName>
    </submittedName>
</protein>
<dbReference type="Pfam" id="PF12704">
    <property type="entry name" value="MacB_PCD"/>
    <property type="match status" value="1"/>
</dbReference>
<dbReference type="AlphaFoldDB" id="A0A2M7K5E5"/>
<evidence type="ECO:0000313" key="3">
    <source>
        <dbReference type="EMBL" id="PIX33352.1"/>
    </source>
</evidence>
<organism evidence="3 4">
    <name type="scientific">Candidatus Infernicultor aquiphilus</name>
    <dbReference type="NCBI Taxonomy" id="1805029"/>
    <lineage>
        <taxon>Bacteria</taxon>
        <taxon>Pseudomonadati</taxon>
        <taxon>Atribacterota</taxon>
        <taxon>Candidatus Phoenicimicrobiia</taxon>
        <taxon>Candidatus Pheonicimicrobiales</taxon>
        <taxon>Candidatus Phoenicimicrobiaceae</taxon>
        <taxon>Candidatus Infernicultor</taxon>
    </lineage>
</organism>
<comment type="caution">
    <text evidence="3">The sequence shown here is derived from an EMBL/GenBank/DDBJ whole genome shotgun (WGS) entry which is preliminary data.</text>
</comment>
<dbReference type="InterPro" id="IPR025857">
    <property type="entry name" value="MacB_PCD"/>
</dbReference>
<evidence type="ECO:0000313" key="4">
    <source>
        <dbReference type="Proteomes" id="UP000231493"/>
    </source>
</evidence>
<evidence type="ECO:0000256" key="1">
    <source>
        <dbReference type="SAM" id="Phobius"/>
    </source>
</evidence>
<dbReference type="PANTHER" id="PTHR30489:SF0">
    <property type="entry name" value="LIPOPROTEIN-RELEASING SYSTEM TRANSMEMBRANE PROTEIN LOLE"/>
    <property type="match status" value="1"/>
</dbReference>
<dbReference type="GO" id="GO:0098797">
    <property type="term" value="C:plasma membrane protein complex"/>
    <property type="evidence" value="ECO:0007669"/>
    <property type="project" value="TreeGrafter"/>
</dbReference>
<feature type="non-terminal residue" evidence="3">
    <location>
        <position position="172"/>
    </location>
</feature>
<keyword evidence="1" id="KW-0812">Transmembrane</keyword>
<feature type="transmembrane region" description="Helical" evidence="1">
    <location>
        <begin position="21"/>
        <end position="40"/>
    </location>
</feature>
<name>A0A2M7K5E5_9BACT</name>
<accession>A0A2M7K5E5</accession>
<sequence length="172" mass="19256">MKFLWNLAKKNLSRSRIRTSISAIAIAVAIIAVIFARGLISGMIESTFLNHINYKAGHIRVIDEEYKLKERLLSLNYPVDGFNGEGTTTMAEKLKEVEGVEQIVPRLKFAAVVSQEDELVRMMGWGVDPAEEIKFTKIDKDITEGRMVQSGNREVAMGAGLMKELNREVGDK</sequence>
<keyword evidence="1" id="KW-1133">Transmembrane helix</keyword>
<dbReference type="EMBL" id="PFIP01000165">
    <property type="protein sequence ID" value="PIX33352.1"/>
    <property type="molecule type" value="Genomic_DNA"/>
</dbReference>
<reference evidence="4" key="1">
    <citation type="submission" date="2017-09" db="EMBL/GenBank/DDBJ databases">
        <title>Depth-based differentiation of microbial function through sediment-hosted aquifers and enrichment of novel symbionts in the deep terrestrial subsurface.</title>
        <authorList>
            <person name="Probst A.J."/>
            <person name="Ladd B."/>
            <person name="Jarett J.K."/>
            <person name="Geller-Mcgrath D.E."/>
            <person name="Sieber C.M."/>
            <person name="Emerson J.B."/>
            <person name="Anantharaman K."/>
            <person name="Thomas B.C."/>
            <person name="Malmstrom R."/>
            <person name="Stieglmeier M."/>
            <person name="Klingl A."/>
            <person name="Woyke T."/>
            <person name="Ryan C.M."/>
            <person name="Banfield J.F."/>
        </authorList>
    </citation>
    <scope>NUCLEOTIDE SEQUENCE [LARGE SCALE GENOMIC DNA]</scope>
</reference>
<dbReference type="GO" id="GO:0044874">
    <property type="term" value="P:lipoprotein localization to outer membrane"/>
    <property type="evidence" value="ECO:0007669"/>
    <property type="project" value="TreeGrafter"/>
</dbReference>
<proteinExistence type="predicted"/>
<dbReference type="InterPro" id="IPR051447">
    <property type="entry name" value="Lipoprotein-release_system"/>
</dbReference>
<evidence type="ECO:0000259" key="2">
    <source>
        <dbReference type="Pfam" id="PF12704"/>
    </source>
</evidence>